<proteinExistence type="predicted"/>
<protein>
    <submittedName>
        <fullName evidence="2">Uncharacterized protein</fullName>
    </submittedName>
</protein>
<organism evidence="2 4">
    <name type="scientific">Acutalibacter muris</name>
    <dbReference type="NCBI Taxonomy" id="1796620"/>
    <lineage>
        <taxon>Bacteria</taxon>
        <taxon>Bacillati</taxon>
        <taxon>Bacillota</taxon>
        <taxon>Clostridia</taxon>
        <taxon>Eubacteriales</taxon>
        <taxon>Acutalibacteraceae</taxon>
        <taxon>Acutalibacter</taxon>
    </lineage>
</organism>
<dbReference type="OrthoDB" id="9795830at2"/>
<evidence type="ECO:0000313" key="4">
    <source>
        <dbReference type="Proteomes" id="UP000596035"/>
    </source>
</evidence>
<dbReference type="KEGG" id="amur:ADH66_10780"/>
<reference evidence="1" key="1">
    <citation type="journal article" date="2017" name="Genome Announc.">
        <title>High-Quality Whole-Genome Sequences of the Oligo-Mouse-Microbiota Bacterial Community.</title>
        <authorList>
            <person name="Garzetti D."/>
            <person name="Brugiroux S."/>
            <person name="Bunk B."/>
            <person name="Pukall R."/>
            <person name="McCoy K.D."/>
            <person name="Macpherson A.J."/>
            <person name="Stecher B."/>
        </authorList>
    </citation>
    <scope>NUCLEOTIDE SEQUENCE</scope>
    <source>
        <strain evidence="1">KB18</strain>
    </source>
</reference>
<evidence type="ECO:0000313" key="3">
    <source>
        <dbReference type="Proteomes" id="UP000196710"/>
    </source>
</evidence>
<dbReference type="Proteomes" id="UP000196710">
    <property type="component" value="Chromosome"/>
</dbReference>
<reference evidence="3" key="2">
    <citation type="submission" date="2017-05" db="EMBL/GenBank/DDBJ databases">
        <title>Improved OligoMM genomes.</title>
        <authorList>
            <person name="Garzetti D."/>
        </authorList>
    </citation>
    <scope>NUCLEOTIDE SEQUENCE [LARGE SCALE GENOMIC DNA]</scope>
    <source>
        <strain evidence="3">KB18</strain>
    </source>
</reference>
<dbReference type="InterPro" id="IPR049215">
    <property type="entry name" value="DUF6809"/>
</dbReference>
<keyword evidence="3" id="KW-1185">Reference proteome</keyword>
<dbReference type="Proteomes" id="UP000596035">
    <property type="component" value="Chromosome"/>
</dbReference>
<evidence type="ECO:0000313" key="2">
    <source>
        <dbReference type="EMBL" id="QQR30370.1"/>
    </source>
</evidence>
<name>A0A1Z2XRN6_9FIRM</name>
<accession>A0A1Z2XRN6</accession>
<sequence>MKSVISKLYNGEIFPAETVVPTDSGYRSSVNKVGQEINGLQEVLTREQYEKLENVMDMNAEIVNMENKAIYAEGIRFGIELMIEVYRMDENARR</sequence>
<reference evidence="2 4" key="3">
    <citation type="submission" date="2020-11" db="EMBL/GenBank/DDBJ databases">
        <title>Closed and high quality bacterial genomes of the OMM12 community.</title>
        <authorList>
            <person name="Marbouty M."/>
            <person name="Lamy-Besnier Q."/>
            <person name="Debarbieux L."/>
            <person name="Koszul R."/>
        </authorList>
    </citation>
    <scope>NUCLEOTIDE SEQUENCE [LARGE SCALE GENOMIC DNA]</scope>
    <source>
        <strain evidence="2 4">KB18</strain>
    </source>
</reference>
<dbReference type="Pfam" id="PF20648">
    <property type="entry name" value="DUF6809"/>
    <property type="match status" value="1"/>
</dbReference>
<evidence type="ECO:0000313" key="1">
    <source>
        <dbReference type="EMBL" id="ASB41095.1"/>
    </source>
</evidence>
<dbReference type="EMBL" id="CP021422">
    <property type="protein sequence ID" value="ASB41095.1"/>
    <property type="molecule type" value="Genomic_DNA"/>
</dbReference>
<dbReference type="EMBL" id="CP065321">
    <property type="protein sequence ID" value="QQR30370.1"/>
    <property type="molecule type" value="Genomic_DNA"/>
</dbReference>
<gene>
    <name evidence="1" type="ORF">ADH66_10780</name>
    <name evidence="2" type="ORF">I5Q82_01080</name>
</gene>
<dbReference type="AlphaFoldDB" id="A0A1Z2XRN6"/>
<dbReference type="RefSeq" id="WP_066540983.1">
    <property type="nucleotide sequence ID" value="NZ_CP021422.1"/>
</dbReference>